<evidence type="ECO:0000313" key="2">
    <source>
        <dbReference type="Proteomes" id="UP000243528"/>
    </source>
</evidence>
<gene>
    <name evidence="1" type="ORF">CLV30_102174</name>
</gene>
<dbReference type="Proteomes" id="UP000243528">
    <property type="component" value="Unassembled WGS sequence"/>
</dbReference>
<proteinExistence type="predicted"/>
<name>A0A2P8EBE3_9ACTN</name>
<dbReference type="AlphaFoldDB" id="A0A2P8EBE3"/>
<organism evidence="1 2">
    <name type="scientific">Haloactinopolyspora alba</name>
    <dbReference type="NCBI Taxonomy" id="648780"/>
    <lineage>
        <taxon>Bacteria</taxon>
        <taxon>Bacillati</taxon>
        <taxon>Actinomycetota</taxon>
        <taxon>Actinomycetes</taxon>
        <taxon>Jiangellales</taxon>
        <taxon>Jiangellaceae</taxon>
        <taxon>Haloactinopolyspora</taxon>
    </lineage>
</organism>
<evidence type="ECO:0000313" key="1">
    <source>
        <dbReference type="EMBL" id="PSL06786.1"/>
    </source>
</evidence>
<dbReference type="EMBL" id="PYGE01000002">
    <property type="protein sequence ID" value="PSL06786.1"/>
    <property type="molecule type" value="Genomic_DNA"/>
</dbReference>
<reference evidence="1 2" key="1">
    <citation type="submission" date="2018-03" db="EMBL/GenBank/DDBJ databases">
        <title>Genomic Encyclopedia of Archaeal and Bacterial Type Strains, Phase II (KMG-II): from individual species to whole genera.</title>
        <authorList>
            <person name="Goeker M."/>
        </authorList>
    </citation>
    <scope>NUCLEOTIDE SEQUENCE [LARGE SCALE GENOMIC DNA]</scope>
    <source>
        <strain evidence="1 2">DSM 45211</strain>
    </source>
</reference>
<accession>A0A2P8EBE3</accession>
<comment type="caution">
    <text evidence="1">The sequence shown here is derived from an EMBL/GenBank/DDBJ whole genome shotgun (WGS) entry which is preliminary data.</text>
</comment>
<protein>
    <submittedName>
        <fullName evidence="1">Uncharacterized protein</fullName>
    </submittedName>
</protein>
<sequence length="204" mass="21755">MEEFLGACQDWYPDACIPKWAGWYEETEGEPPVVIQPEELALAAQAQIKIPNPQVEQNPKLENTANTTLVNVDTGFWVTDPASVGGEDGVHEIRATIPETGVWVEIRAETDGLQIASQAGSTTCTPAEAVTAWSPGSDPACSVQFNRASTHLPGGYPVTVSSAWNTSWRGGVGDTETDSGTLDPITTETTLNIPVAEVQTLVTD</sequence>
<keyword evidence="2" id="KW-1185">Reference proteome</keyword>